<evidence type="ECO:0000313" key="1">
    <source>
        <dbReference type="EMBL" id="KAK2547681.1"/>
    </source>
</evidence>
<proteinExistence type="predicted"/>
<gene>
    <name evidence="1" type="ORF">P5673_032291</name>
</gene>
<accession>A0AAD9URX4</accession>
<comment type="caution">
    <text evidence="1">The sequence shown here is derived from an EMBL/GenBank/DDBJ whole genome shotgun (WGS) entry which is preliminary data.</text>
</comment>
<keyword evidence="2" id="KW-1185">Reference proteome</keyword>
<dbReference type="Proteomes" id="UP001249851">
    <property type="component" value="Unassembled WGS sequence"/>
</dbReference>
<name>A0AAD9URX4_ACRCE</name>
<reference evidence="1" key="1">
    <citation type="journal article" date="2023" name="G3 (Bethesda)">
        <title>Whole genome assembly and annotation of the endangered Caribbean coral Acropora cervicornis.</title>
        <authorList>
            <person name="Selwyn J.D."/>
            <person name="Vollmer S.V."/>
        </authorList>
    </citation>
    <scope>NUCLEOTIDE SEQUENCE</scope>
    <source>
        <strain evidence="1">K2</strain>
    </source>
</reference>
<dbReference type="EMBL" id="JARQWQ010000172">
    <property type="protein sequence ID" value="KAK2547681.1"/>
    <property type="molecule type" value="Genomic_DNA"/>
</dbReference>
<dbReference type="AlphaFoldDB" id="A0AAD9URX4"/>
<protein>
    <submittedName>
        <fullName evidence="1">Uncharacterized protein</fullName>
    </submittedName>
</protein>
<sequence>MAADSLGGFLYGYKSYSKIRPENNEVIWVHKRYDPQDLRSNAPVQRSKFLCNTAEVDGTVPEHWRRETQPALKTFSRHLEEEKWYSSSPATRCEEWSTLRQILPSKGVPSRTACPRWGTGATKVSEFQFRNKKHFPHINSPMTRYVDDMHLTNRLFKLH</sequence>
<reference evidence="1" key="2">
    <citation type="journal article" date="2023" name="Science">
        <title>Genomic signatures of disease resistance in endangered staghorn corals.</title>
        <authorList>
            <person name="Vollmer S.V."/>
            <person name="Selwyn J.D."/>
            <person name="Despard B.A."/>
            <person name="Roesel C.L."/>
        </authorList>
    </citation>
    <scope>NUCLEOTIDE SEQUENCE</scope>
    <source>
        <strain evidence="1">K2</strain>
    </source>
</reference>
<organism evidence="1 2">
    <name type="scientific">Acropora cervicornis</name>
    <name type="common">Staghorn coral</name>
    <dbReference type="NCBI Taxonomy" id="6130"/>
    <lineage>
        <taxon>Eukaryota</taxon>
        <taxon>Metazoa</taxon>
        <taxon>Cnidaria</taxon>
        <taxon>Anthozoa</taxon>
        <taxon>Hexacorallia</taxon>
        <taxon>Scleractinia</taxon>
        <taxon>Astrocoeniina</taxon>
        <taxon>Acroporidae</taxon>
        <taxon>Acropora</taxon>
    </lineage>
</organism>
<dbReference type="Pfam" id="PF22593">
    <property type="entry name" value="SPMIP11"/>
    <property type="match status" value="1"/>
</dbReference>
<evidence type="ECO:0000313" key="2">
    <source>
        <dbReference type="Proteomes" id="UP001249851"/>
    </source>
</evidence>